<evidence type="ECO:0000313" key="8">
    <source>
        <dbReference type="EMBL" id="BDU70942.1"/>
    </source>
</evidence>
<accession>A0AA48K839</accession>
<evidence type="ECO:0000256" key="4">
    <source>
        <dbReference type="ARBA" id="ARBA00023150"/>
    </source>
</evidence>
<keyword evidence="6" id="KW-0460">Magnesium</keyword>
<dbReference type="SUPFAM" id="SSF63867">
    <property type="entry name" value="MoeA C-terminal domain-like"/>
    <property type="match status" value="1"/>
</dbReference>
<dbReference type="GO" id="GO:0005829">
    <property type="term" value="C:cytosol"/>
    <property type="evidence" value="ECO:0007669"/>
    <property type="project" value="TreeGrafter"/>
</dbReference>
<dbReference type="GO" id="GO:0061599">
    <property type="term" value="F:molybdopterin molybdotransferase activity"/>
    <property type="evidence" value="ECO:0007669"/>
    <property type="project" value="UniProtKB-UniRule"/>
</dbReference>
<dbReference type="Pfam" id="PF00994">
    <property type="entry name" value="MoCF_biosynth"/>
    <property type="match status" value="1"/>
</dbReference>
<evidence type="ECO:0000313" key="9">
    <source>
        <dbReference type="Proteomes" id="UP001238179"/>
    </source>
</evidence>
<dbReference type="EC" id="2.10.1.1" evidence="6"/>
<evidence type="ECO:0000256" key="6">
    <source>
        <dbReference type="RuleBase" id="RU365090"/>
    </source>
</evidence>
<evidence type="ECO:0000256" key="2">
    <source>
        <dbReference type="ARBA" id="ARBA00005046"/>
    </source>
</evidence>
<protein>
    <recommendedName>
        <fullName evidence="6">Molybdopterin molybdenumtransferase</fullName>
        <ecNumber evidence="6">2.10.1.1</ecNumber>
    </recommendedName>
</protein>
<dbReference type="Pfam" id="PF03454">
    <property type="entry name" value="MoeA_C"/>
    <property type="match status" value="1"/>
</dbReference>
<evidence type="ECO:0000256" key="5">
    <source>
        <dbReference type="ARBA" id="ARBA00047317"/>
    </source>
</evidence>
<feature type="domain" description="MoaB/Mog" evidence="7">
    <location>
        <begin position="173"/>
        <end position="311"/>
    </location>
</feature>
<dbReference type="InterPro" id="IPR005111">
    <property type="entry name" value="MoeA_C_domain_IV"/>
</dbReference>
<dbReference type="GO" id="GO:0046872">
    <property type="term" value="F:metal ion binding"/>
    <property type="evidence" value="ECO:0007669"/>
    <property type="project" value="UniProtKB-UniRule"/>
</dbReference>
<comment type="similarity">
    <text evidence="3 6">Belongs to the MoeA family.</text>
</comment>
<dbReference type="CDD" id="cd00887">
    <property type="entry name" value="MoeA"/>
    <property type="match status" value="1"/>
</dbReference>
<keyword evidence="6" id="KW-0500">Molybdenum</keyword>
<keyword evidence="6" id="KW-0479">Metal-binding</keyword>
<dbReference type="SUPFAM" id="SSF53218">
    <property type="entry name" value="Molybdenum cofactor biosynthesis proteins"/>
    <property type="match status" value="1"/>
</dbReference>
<evidence type="ECO:0000256" key="1">
    <source>
        <dbReference type="ARBA" id="ARBA00002901"/>
    </source>
</evidence>
<dbReference type="InterPro" id="IPR005110">
    <property type="entry name" value="MoeA_linker/N"/>
</dbReference>
<comment type="catalytic activity">
    <reaction evidence="5">
        <text>adenylyl-molybdopterin + molybdate = Mo-molybdopterin + AMP + H(+)</text>
        <dbReference type="Rhea" id="RHEA:35047"/>
        <dbReference type="ChEBI" id="CHEBI:15378"/>
        <dbReference type="ChEBI" id="CHEBI:36264"/>
        <dbReference type="ChEBI" id="CHEBI:62727"/>
        <dbReference type="ChEBI" id="CHEBI:71302"/>
        <dbReference type="ChEBI" id="CHEBI:456215"/>
        <dbReference type="EC" id="2.10.1.1"/>
    </reaction>
</comment>
<dbReference type="Gene3D" id="3.90.105.10">
    <property type="entry name" value="Molybdopterin biosynthesis moea protein, domain 2"/>
    <property type="match status" value="1"/>
</dbReference>
<gene>
    <name evidence="8" type="primary">moeA</name>
    <name evidence="8" type="ORF">METEAL_01160</name>
</gene>
<evidence type="ECO:0000256" key="3">
    <source>
        <dbReference type="ARBA" id="ARBA00010763"/>
    </source>
</evidence>
<keyword evidence="4 6" id="KW-0501">Molybdenum cofactor biosynthesis</keyword>
<dbReference type="InterPro" id="IPR036688">
    <property type="entry name" value="MoeA_C_domain_IV_sf"/>
</dbReference>
<dbReference type="InterPro" id="IPR001453">
    <property type="entry name" value="MoaB/Mog_dom"/>
</dbReference>
<dbReference type="NCBIfam" id="TIGR00177">
    <property type="entry name" value="molyb_syn"/>
    <property type="match status" value="1"/>
</dbReference>
<keyword evidence="6" id="KW-0808">Transferase</keyword>
<dbReference type="PANTHER" id="PTHR10192:SF5">
    <property type="entry name" value="GEPHYRIN"/>
    <property type="match status" value="1"/>
</dbReference>
<dbReference type="GO" id="GO:0006777">
    <property type="term" value="P:Mo-molybdopterin cofactor biosynthetic process"/>
    <property type="evidence" value="ECO:0007669"/>
    <property type="project" value="UniProtKB-UniRule"/>
</dbReference>
<comment type="cofactor">
    <cofactor evidence="6">
        <name>Mg(2+)</name>
        <dbReference type="ChEBI" id="CHEBI:18420"/>
    </cofactor>
</comment>
<dbReference type="SMART" id="SM00852">
    <property type="entry name" value="MoCF_biosynth"/>
    <property type="match status" value="1"/>
</dbReference>
<comment type="function">
    <text evidence="1 6">Catalyzes the insertion of molybdate into adenylated molybdopterin with the concomitant release of AMP.</text>
</comment>
<comment type="pathway">
    <text evidence="2 6">Cofactor biosynthesis; molybdopterin biosynthesis.</text>
</comment>
<dbReference type="Gene3D" id="2.40.340.10">
    <property type="entry name" value="MoeA, C-terminal, domain IV"/>
    <property type="match status" value="1"/>
</dbReference>
<dbReference type="Gene3D" id="3.40.980.10">
    <property type="entry name" value="MoaB/Mog-like domain"/>
    <property type="match status" value="1"/>
</dbReference>
<dbReference type="AlphaFoldDB" id="A0AA48K839"/>
<dbReference type="InterPro" id="IPR038987">
    <property type="entry name" value="MoeA-like"/>
</dbReference>
<dbReference type="Gene3D" id="2.170.190.11">
    <property type="entry name" value="Molybdopterin biosynthesis moea protein, domain 3"/>
    <property type="match status" value="1"/>
</dbReference>
<proteinExistence type="inferred from homology"/>
<reference evidence="9" key="1">
    <citation type="journal article" date="2023" name="Int. J. Syst. Evol. Microbiol.">
        <title>Mesoterricola silvestris gen. nov., sp. nov., Mesoterricola sediminis sp. nov., Geothrix oryzae sp. nov., Geothrix edaphica sp. nov., Geothrix rubra sp. nov., and Geothrix limicola sp. nov., six novel members of Acidobacteriota isolated from soils.</title>
        <authorList>
            <person name="Itoh H."/>
            <person name="Sugisawa Y."/>
            <person name="Mise K."/>
            <person name="Xu Z."/>
            <person name="Kuniyasu M."/>
            <person name="Ushijima N."/>
            <person name="Kawano K."/>
            <person name="Kobayashi E."/>
            <person name="Shiratori Y."/>
            <person name="Masuda Y."/>
            <person name="Senoo K."/>
        </authorList>
    </citation>
    <scope>NUCLEOTIDE SEQUENCE [LARGE SCALE GENOMIC DNA]</scope>
    <source>
        <strain evidence="9">W79</strain>
    </source>
</reference>
<dbReference type="Proteomes" id="UP001238179">
    <property type="component" value="Chromosome"/>
</dbReference>
<dbReference type="Pfam" id="PF03453">
    <property type="entry name" value="MoeA_N"/>
    <property type="match status" value="1"/>
</dbReference>
<dbReference type="KEGG" id="msil:METEAL_01160"/>
<dbReference type="EMBL" id="AP027080">
    <property type="protein sequence ID" value="BDU70942.1"/>
    <property type="molecule type" value="Genomic_DNA"/>
</dbReference>
<sequence length="400" mass="41739">MLGYGEALKLVLERAVPLAPRRVPLMEALGLAAAEDILAREPVPPFTNSAMDGFALRAADAGPGRLPVAGTVPAGMAEVPALGPGEALRIMTGAPVPAGADVILPLEHVRVEGDWVILPEAPRRGANIRLQGEDIPAGGRVVPAGAVLRPAEVGVLAAIGCPEVPVRPRPRVAVITTGNELVDAGDRPGPGQIRDANIHSLCAQVLAAGGVPLPRPRVEDRRETVARALLGALGEADVVLTNGGISVGDFDYIKAVLEDNGAERVFWKVAQKPGSPLGLWVLGGKLIFGIPGNPVAAMLMFEEYVRPAVRRMMGYRNLHRPARAGVLEEGWTRSGDARRTEFLRVVAGPGGRVALAGPQGSGILSGMMRANALAVIPEGPMALEAGAEVLLHLLDEAEDH</sequence>
<dbReference type="PANTHER" id="PTHR10192">
    <property type="entry name" value="MOLYBDOPTERIN BIOSYNTHESIS PROTEIN"/>
    <property type="match status" value="1"/>
</dbReference>
<dbReference type="NCBIfam" id="NF045515">
    <property type="entry name" value="Glp_gephyrin"/>
    <property type="match status" value="1"/>
</dbReference>
<organism evidence="8 9">
    <name type="scientific">Mesoterricola silvestris</name>
    <dbReference type="NCBI Taxonomy" id="2927979"/>
    <lineage>
        <taxon>Bacteria</taxon>
        <taxon>Pseudomonadati</taxon>
        <taxon>Acidobacteriota</taxon>
        <taxon>Holophagae</taxon>
        <taxon>Holophagales</taxon>
        <taxon>Holophagaceae</taxon>
        <taxon>Mesoterricola</taxon>
    </lineage>
</organism>
<evidence type="ECO:0000259" key="7">
    <source>
        <dbReference type="SMART" id="SM00852"/>
    </source>
</evidence>
<dbReference type="SUPFAM" id="SSF63882">
    <property type="entry name" value="MoeA N-terminal region -like"/>
    <property type="match status" value="1"/>
</dbReference>
<dbReference type="InterPro" id="IPR036425">
    <property type="entry name" value="MoaB/Mog-like_dom_sf"/>
</dbReference>
<keyword evidence="9" id="KW-1185">Reference proteome</keyword>
<name>A0AA48K839_9BACT</name>
<dbReference type="InterPro" id="IPR036135">
    <property type="entry name" value="MoeA_linker/N_sf"/>
</dbReference>